<feature type="compositionally biased region" description="Low complexity" evidence="1">
    <location>
        <begin position="59"/>
        <end position="73"/>
    </location>
</feature>
<sequence length="167" mass="19253">KEEFAKMKFVEKCPFCDCAPSNKKEKYSTWEKLDAHWQSTCSLAKATSSIDNEQVEKLSTTTSKTRQSTITPTKRQSVISSGTESEQWKNYRNDLNNVNIPLHPLILNENAFNIALKLRHQPQSTKIECRIDYLNNENEIKIENVTDDTSIHHYLSQYNAVLLSKDV</sequence>
<name>A0A8S2Y1Z9_9BILA</name>
<organism evidence="2 3">
    <name type="scientific">Didymodactylos carnosus</name>
    <dbReference type="NCBI Taxonomy" id="1234261"/>
    <lineage>
        <taxon>Eukaryota</taxon>
        <taxon>Metazoa</taxon>
        <taxon>Spiralia</taxon>
        <taxon>Gnathifera</taxon>
        <taxon>Rotifera</taxon>
        <taxon>Eurotatoria</taxon>
        <taxon>Bdelloidea</taxon>
        <taxon>Philodinida</taxon>
        <taxon>Philodinidae</taxon>
        <taxon>Didymodactylos</taxon>
    </lineage>
</organism>
<feature type="region of interest" description="Disordered" evidence="1">
    <location>
        <begin position="57"/>
        <end position="83"/>
    </location>
</feature>
<evidence type="ECO:0000313" key="3">
    <source>
        <dbReference type="Proteomes" id="UP000681722"/>
    </source>
</evidence>
<evidence type="ECO:0000256" key="1">
    <source>
        <dbReference type="SAM" id="MobiDB-lite"/>
    </source>
</evidence>
<evidence type="ECO:0000313" key="2">
    <source>
        <dbReference type="EMBL" id="CAF4521031.1"/>
    </source>
</evidence>
<dbReference type="Proteomes" id="UP000681722">
    <property type="component" value="Unassembled WGS sequence"/>
</dbReference>
<accession>A0A8S2Y1Z9</accession>
<gene>
    <name evidence="2" type="ORF">SRO942_LOCUS45766</name>
</gene>
<dbReference type="AlphaFoldDB" id="A0A8S2Y1Z9"/>
<proteinExistence type="predicted"/>
<comment type="caution">
    <text evidence="2">The sequence shown here is derived from an EMBL/GenBank/DDBJ whole genome shotgun (WGS) entry which is preliminary data.</text>
</comment>
<reference evidence="2" key="1">
    <citation type="submission" date="2021-02" db="EMBL/GenBank/DDBJ databases">
        <authorList>
            <person name="Nowell W R."/>
        </authorList>
    </citation>
    <scope>NUCLEOTIDE SEQUENCE</scope>
</reference>
<protein>
    <submittedName>
        <fullName evidence="2">Uncharacterized protein</fullName>
    </submittedName>
</protein>
<feature type="compositionally biased region" description="Polar residues" evidence="1">
    <location>
        <begin position="74"/>
        <end position="83"/>
    </location>
</feature>
<feature type="non-terminal residue" evidence="2">
    <location>
        <position position="1"/>
    </location>
</feature>
<dbReference type="EMBL" id="CAJOBC010109800">
    <property type="protein sequence ID" value="CAF4521031.1"/>
    <property type="molecule type" value="Genomic_DNA"/>
</dbReference>